<dbReference type="PANTHER" id="PTHR39159">
    <property type="match status" value="1"/>
</dbReference>
<keyword evidence="1" id="KW-0378">Hydrolase</keyword>
<name>W4LG66_ENTF1</name>
<gene>
    <name evidence="5" type="ORF">ETSY1_27100</name>
</gene>
<dbReference type="PANTHER" id="PTHR39159:SF1">
    <property type="entry name" value="UPF0374 PROTEIN YGAC"/>
    <property type="match status" value="1"/>
</dbReference>
<dbReference type="InterPro" id="IPR035930">
    <property type="entry name" value="FomD-like_sf"/>
</dbReference>
<protein>
    <recommendedName>
        <fullName evidence="7">DUF402 domain-containing protein</fullName>
    </recommendedName>
</protein>
<feature type="domain" description="RNA-binding protein AU-1/Ribonuclease E/G" evidence="4">
    <location>
        <begin position="187"/>
        <end position="271"/>
    </location>
</feature>
<evidence type="ECO:0000256" key="2">
    <source>
        <dbReference type="ARBA" id="ARBA00022884"/>
    </source>
</evidence>
<dbReference type="SUPFAM" id="SSF159234">
    <property type="entry name" value="FomD-like"/>
    <property type="match status" value="1"/>
</dbReference>
<accession>W4LG66</accession>
<dbReference type="HOGENOM" id="CLU_044303_0_0_7"/>
<dbReference type="Gene3D" id="2.40.380.10">
    <property type="entry name" value="FomD-like"/>
    <property type="match status" value="1"/>
</dbReference>
<dbReference type="EMBL" id="AZHW01000806">
    <property type="protein sequence ID" value="ETW96311.1"/>
    <property type="molecule type" value="Genomic_DNA"/>
</dbReference>
<dbReference type="InterPro" id="IPR050212">
    <property type="entry name" value="Ntdp-like"/>
</dbReference>
<dbReference type="GO" id="GO:0016787">
    <property type="term" value="F:hydrolase activity"/>
    <property type="evidence" value="ECO:0007669"/>
    <property type="project" value="UniProtKB-KW"/>
</dbReference>
<feature type="domain" description="DUF402" evidence="3">
    <location>
        <begin position="369"/>
        <end position="503"/>
    </location>
</feature>
<evidence type="ECO:0000313" key="5">
    <source>
        <dbReference type="EMBL" id="ETW96311.1"/>
    </source>
</evidence>
<dbReference type="InterPro" id="IPR019307">
    <property type="entry name" value="RNA-bd_AU-1/RNase_E/G"/>
</dbReference>
<keyword evidence="2" id="KW-0694">RNA-binding</keyword>
<comment type="caution">
    <text evidence="5">The sequence shown here is derived from an EMBL/GenBank/DDBJ whole genome shotgun (WGS) entry which is preliminary data.</text>
</comment>
<evidence type="ECO:0000259" key="4">
    <source>
        <dbReference type="Pfam" id="PF10150"/>
    </source>
</evidence>
<dbReference type="Proteomes" id="UP000019141">
    <property type="component" value="Unassembled WGS sequence"/>
</dbReference>
<dbReference type="GO" id="GO:0003723">
    <property type="term" value="F:RNA binding"/>
    <property type="evidence" value="ECO:0007669"/>
    <property type="project" value="UniProtKB-KW"/>
</dbReference>
<organism evidence="5 6">
    <name type="scientific">Entotheonella factor</name>
    <dbReference type="NCBI Taxonomy" id="1429438"/>
    <lineage>
        <taxon>Bacteria</taxon>
        <taxon>Pseudomonadati</taxon>
        <taxon>Nitrospinota/Tectimicrobiota group</taxon>
        <taxon>Candidatus Tectimicrobiota</taxon>
        <taxon>Candidatus Entotheonellia</taxon>
        <taxon>Candidatus Entotheonellales</taxon>
        <taxon>Candidatus Entotheonellaceae</taxon>
        <taxon>Candidatus Entotheonella</taxon>
    </lineage>
</organism>
<evidence type="ECO:0000313" key="6">
    <source>
        <dbReference type="Proteomes" id="UP000019141"/>
    </source>
</evidence>
<evidence type="ECO:0000259" key="3">
    <source>
        <dbReference type="Pfam" id="PF04167"/>
    </source>
</evidence>
<reference evidence="5 6" key="1">
    <citation type="journal article" date="2014" name="Nature">
        <title>An environmental bacterial taxon with a large and distinct metabolic repertoire.</title>
        <authorList>
            <person name="Wilson M.C."/>
            <person name="Mori T."/>
            <person name="Ruckert C."/>
            <person name="Uria A.R."/>
            <person name="Helf M.J."/>
            <person name="Takada K."/>
            <person name="Gernert C."/>
            <person name="Steffens U.A."/>
            <person name="Heycke N."/>
            <person name="Schmitt S."/>
            <person name="Rinke C."/>
            <person name="Helfrich E.J."/>
            <person name="Brachmann A.O."/>
            <person name="Gurgui C."/>
            <person name="Wakimoto T."/>
            <person name="Kracht M."/>
            <person name="Crusemann M."/>
            <person name="Hentschel U."/>
            <person name="Abe I."/>
            <person name="Matsunaga S."/>
            <person name="Kalinowski J."/>
            <person name="Takeyama H."/>
            <person name="Piel J."/>
        </authorList>
    </citation>
    <scope>NUCLEOTIDE SEQUENCE [LARGE SCALE GENOMIC DNA]</scope>
    <source>
        <strain evidence="6">TSY1</strain>
    </source>
</reference>
<dbReference type="Pfam" id="PF04167">
    <property type="entry name" value="DUF402"/>
    <property type="match status" value="1"/>
</dbReference>
<keyword evidence="6" id="KW-1185">Reference proteome</keyword>
<proteinExistence type="predicted"/>
<dbReference type="InterPro" id="IPR007295">
    <property type="entry name" value="DUF402"/>
</dbReference>
<sequence>MSLLRSTLQAQASIYHSLATGTASIMIALRIRGLYAAALTQLFRQDNRWDIVQPSDEVRAVIAHDWRMDSPDVDIDDVPDDRGQRHILRISGPADAVEDVLAHLHSQCFDAITRHEASETGALYMGLVGIVSRERRQAIVYLGEERSGVLPLRYEDQGIRVGSCVPVRIDTPATHQHGRPQLSKVLTVPGQYAVLTAAQSVRMSKQITDEAQRERLQKLGEAQEIGEWGIIWRTAAQHASDEVLVTEVQRLIVETETLQASLQNAKTVGRIRGGDLTAHVLMSGHAKHACDTLRAQLSPTLPGHHKYKAHGDIYGTTVDALERELPGEALRHRAILSVLASINAMQQPIDPMLHILQRTPNGRLIDQGEAQRLSDDIYAGWVEVQRPLRNKGSYPKGLNVPKQQGDYAITRFHEGTWHYVSQFYAQDGSWLADYAGMTTPIAIFSDQIHLFDLQVAVIRSPEQPPEIVGMEALNRLQEEKMVTTALVDKVREESEAIAQQWRAEATP</sequence>
<dbReference type="Pfam" id="PF10150">
    <property type="entry name" value="RNase_E_G"/>
    <property type="match status" value="1"/>
</dbReference>
<evidence type="ECO:0000256" key="1">
    <source>
        <dbReference type="ARBA" id="ARBA00022801"/>
    </source>
</evidence>
<dbReference type="AlphaFoldDB" id="W4LG66"/>
<evidence type="ECO:0008006" key="7">
    <source>
        <dbReference type="Google" id="ProtNLM"/>
    </source>
</evidence>